<name>A0A0K2VCE9_LEPSM</name>
<feature type="non-terminal residue" evidence="2">
    <location>
        <position position="1"/>
    </location>
</feature>
<evidence type="ECO:0000256" key="1">
    <source>
        <dbReference type="SAM" id="Phobius"/>
    </source>
</evidence>
<keyword evidence="1" id="KW-1133">Transmembrane helix</keyword>
<protein>
    <submittedName>
        <fullName evidence="2">Uncharacterized protein</fullName>
    </submittedName>
</protein>
<sequence>KYLNFFSNLYKKWMSNILDIVTQNVMFDLSMVIFHAVASSLQTYWFLAFDACYHFFLVTILIGTSRSIKETDPLHPSYSYYFFLFGVLENQHNFLKLYPIVP</sequence>
<feature type="transmembrane region" description="Helical" evidence="1">
    <location>
        <begin position="44"/>
        <end position="63"/>
    </location>
</feature>
<organism evidence="2">
    <name type="scientific">Lepeophtheirus salmonis</name>
    <name type="common">Salmon louse</name>
    <name type="synonym">Caligus salmonis</name>
    <dbReference type="NCBI Taxonomy" id="72036"/>
    <lineage>
        <taxon>Eukaryota</taxon>
        <taxon>Metazoa</taxon>
        <taxon>Ecdysozoa</taxon>
        <taxon>Arthropoda</taxon>
        <taxon>Crustacea</taxon>
        <taxon>Multicrustacea</taxon>
        <taxon>Hexanauplia</taxon>
        <taxon>Copepoda</taxon>
        <taxon>Siphonostomatoida</taxon>
        <taxon>Caligidae</taxon>
        <taxon>Lepeophtheirus</taxon>
    </lineage>
</organism>
<dbReference type="AlphaFoldDB" id="A0A0K2VCE9"/>
<dbReference type="EMBL" id="HACA01030614">
    <property type="protein sequence ID" value="CDW47975.1"/>
    <property type="molecule type" value="Transcribed_RNA"/>
</dbReference>
<keyword evidence="1" id="KW-0472">Membrane</keyword>
<proteinExistence type="predicted"/>
<reference evidence="2" key="1">
    <citation type="submission" date="2014-05" db="EMBL/GenBank/DDBJ databases">
        <authorList>
            <person name="Chronopoulou M."/>
        </authorList>
    </citation>
    <scope>NUCLEOTIDE SEQUENCE</scope>
    <source>
        <tissue evidence="2">Whole organism</tissue>
    </source>
</reference>
<keyword evidence="1" id="KW-0812">Transmembrane</keyword>
<accession>A0A0K2VCE9</accession>
<evidence type="ECO:0000313" key="2">
    <source>
        <dbReference type="EMBL" id="CDW47975.1"/>
    </source>
</evidence>